<name>A0A8X6F681_TRICU</name>
<comment type="caution">
    <text evidence="3">The sequence shown here is derived from an EMBL/GenBank/DDBJ whole genome shotgun (WGS) entry which is preliminary data.</text>
</comment>
<dbReference type="InterPro" id="IPR043502">
    <property type="entry name" value="DNA/RNA_pol_sf"/>
</dbReference>
<evidence type="ECO:0000259" key="2">
    <source>
        <dbReference type="Pfam" id="PF17919"/>
    </source>
</evidence>
<feature type="domain" description="Reverse transcriptase/retrotransposon-derived protein RNase H-like" evidence="2">
    <location>
        <begin position="106"/>
        <end position="153"/>
    </location>
</feature>
<dbReference type="OrthoDB" id="8060624at2759"/>
<dbReference type="PANTHER" id="PTHR33064">
    <property type="entry name" value="POL PROTEIN"/>
    <property type="match status" value="1"/>
</dbReference>
<dbReference type="InterPro" id="IPR051320">
    <property type="entry name" value="Viral_Replic_Matur_Polypro"/>
</dbReference>
<protein>
    <recommendedName>
        <fullName evidence="1">RNA-directed DNA polymerase</fullName>
        <ecNumber evidence="1">2.7.7.49</ecNumber>
    </recommendedName>
</protein>
<dbReference type="GO" id="GO:0003964">
    <property type="term" value="F:RNA-directed DNA polymerase activity"/>
    <property type="evidence" value="ECO:0007669"/>
    <property type="project" value="UniProtKB-EC"/>
</dbReference>
<dbReference type="Pfam" id="PF17919">
    <property type="entry name" value="RT_RNaseH_2"/>
    <property type="match status" value="1"/>
</dbReference>
<dbReference type="EMBL" id="BMAO01011236">
    <property type="protein sequence ID" value="GFQ72128.1"/>
    <property type="molecule type" value="Genomic_DNA"/>
</dbReference>
<dbReference type="FunFam" id="3.30.70.270:FF:000020">
    <property type="entry name" value="Transposon Tf2-6 polyprotein-like Protein"/>
    <property type="match status" value="1"/>
</dbReference>
<accession>A0A8X6F681</accession>
<evidence type="ECO:0000256" key="1">
    <source>
        <dbReference type="ARBA" id="ARBA00012493"/>
    </source>
</evidence>
<evidence type="ECO:0000313" key="3">
    <source>
        <dbReference type="EMBL" id="GFQ72128.1"/>
    </source>
</evidence>
<dbReference type="Gene3D" id="3.30.70.270">
    <property type="match status" value="1"/>
</dbReference>
<dbReference type="Proteomes" id="UP000887116">
    <property type="component" value="Unassembled WGS sequence"/>
</dbReference>
<organism evidence="3 4">
    <name type="scientific">Trichonephila clavata</name>
    <name type="common">Joro spider</name>
    <name type="synonym">Nephila clavata</name>
    <dbReference type="NCBI Taxonomy" id="2740835"/>
    <lineage>
        <taxon>Eukaryota</taxon>
        <taxon>Metazoa</taxon>
        <taxon>Ecdysozoa</taxon>
        <taxon>Arthropoda</taxon>
        <taxon>Chelicerata</taxon>
        <taxon>Arachnida</taxon>
        <taxon>Araneae</taxon>
        <taxon>Araneomorphae</taxon>
        <taxon>Entelegynae</taxon>
        <taxon>Araneoidea</taxon>
        <taxon>Nephilidae</taxon>
        <taxon>Trichonephila</taxon>
    </lineage>
</organism>
<evidence type="ECO:0000313" key="4">
    <source>
        <dbReference type="Proteomes" id="UP000887116"/>
    </source>
</evidence>
<dbReference type="PANTHER" id="PTHR33064:SF37">
    <property type="entry name" value="RIBONUCLEASE H"/>
    <property type="match status" value="1"/>
</dbReference>
<dbReference type="InterPro" id="IPR043128">
    <property type="entry name" value="Rev_trsase/Diguanyl_cyclase"/>
</dbReference>
<sequence length="154" mass="17493">MLQSTKGSIYQVLKTERRIIRNEVQKTLEKARETKILGHLVSGNGVYPDPDKVKAVSNFPVPKNVRDIRSFLGLCSYFRRFIKSFCYLVEPLQLLLKGDANFHSGPEEIESFESLKRALNSEPVLEMYHENAPTEIHTDASECGIGEVLVQIQI</sequence>
<keyword evidence="4" id="KW-1185">Reference proteome</keyword>
<dbReference type="SUPFAM" id="SSF56672">
    <property type="entry name" value="DNA/RNA polymerases"/>
    <property type="match status" value="1"/>
</dbReference>
<gene>
    <name evidence="3" type="primary">pol</name>
    <name evidence="3" type="ORF">TNCT_451901</name>
</gene>
<dbReference type="AlphaFoldDB" id="A0A8X6F681"/>
<reference evidence="3" key="1">
    <citation type="submission" date="2020-07" db="EMBL/GenBank/DDBJ databases">
        <title>Multicomponent nature underlies the extraordinary mechanical properties of spider dragline silk.</title>
        <authorList>
            <person name="Kono N."/>
            <person name="Nakamura H."/>
            <person name="Mori M."/>
            <person name="Yoshida Y."/>
            <person name="Ohtoshi R."/>
            <person name="Malay A.D."/>
            <person name="Moran D.A.P."/>
            <person name="Tomita M."/>
            <person name="Numata K."/>
            <person name="Arakawa K."/>
        </authorList>
    </citation>
    <scope>NUCLEOTIDE SEQUENCE</scope>
</reference>
<dbReference type="InterPro" id="IPR041577">
    <property type="entry name" value="RT_RNaseH_2"/>
</dbReference>
<dbReference type="EC" id="2.7.7.49" evidence="1"/>
<proteinExistence type="predicted"/>